<comment type="domain">
    <text evidence="1">Has a modular structure: an endo-beta-1,4-glucanase catalytic module at the N-terminus, a linker rich in serines and threonines, and a C-terminal carbohydrate-binding module (CBM).</text>
</comment>
<keyword evidence="1" id="KW-0624">Polysaccharide degradation</keyword>
<comment type="caution">
    <text evidence="3">The sequence shown here is derived from an EMBL/GenBank/DDBJ whole genome shotgun (WGS) entry which is preliminary data.</text>
</comment>
<dbReference type="GO" id="GO:0030245">
    <property type="term" value="P:cellulose catabolic process"/>
    <property type="evidence" value="ECO:0007669"/>
    <property type="project" value="UniProtKB-UniRule"/>
</dbReference>
<organism evidence="3 4">
    <name type="scientific">Lojkania enalia</name>
    <dbReference type="NCBI Taxonomy" id="147567"/>
    <lineage>
        <taxon>Eukaryota</taxon>
        <taxon>Fungi</taxon>
        <taxon>Dikarya</taxon>
        <taxon>Ascomycota</taxon>
        <taxon>Pezizomycotina</taxon>
        <taxon>Dothideomycetes</taxon>
        <taxon>Pleosporomycetidae</taxon>
        <taxon>Pleosporales</taxon>
        <taxon>Pleosporales incertae sedis</taxon>
        <taxon>Lojkania</taxon>
    </lineage>
</organism>
<sequence>MIKVGPKDGASEDVAIVYPNTEPNSLDLRCSRNATLDWSGTKTATIKAGDKVGFAVREPHITGDLTSIYHPDFASAWLSKSPLDDLSRYTRDGNWFKILQVVSRMERSLDFTKPDYSSLYDPAKAIWGTLNVDSASLSPYSIFIIPLCGYA</sequence>
<dbReference type="EC" id="1.14.99.56" evidence="1"/>
<dbReference type="GO" id="GO:0005576">
    <property type="term" value="C:extracellular region"/>
    <property type="evidence" value="ECO:0007669"/>
    <property type="project" value="UniProtKB-SubCell"/>
</dbReference>
<dbReference type="GO" id="GO:0008810">
    <property type="term" value="F:cellulase activity"/>
    <property type="evidence" value="ECO:0007669"/>
    <property type="project" value="UniProtKB-UniRule"/>
</dbReference>
<keyword evidence="1" id="KW-0119">Carbohydrate metabolism</keyword>
<dbReference type="GO" id="GO:0030248">
    <property type="term" value="F:cellulose binding"/>
    <property type="evidence" value="ECO:0007669"/>
    <property type="project" value="UniProtKB-UniRule"/>
</dbReference>
<comment type="function">
    <text evidence="1">Lytic polysaccharide monooxygenase (LMPO) that depolymerizes crystalline and amorphous polysaccharides via the oxidation of scissile alpha- or beta-(1-4)-glycosidic bonds, yielding C1 and/or C4 oxidation products. Catalysis by LPMOs requires the reduction of the active-site copper from Cu(II) to Cu(I) by a reducing agent and H(2)O(2) or O(2) as a cosubstrate.</text>
</comment>
<evidence type="ECO:0000256" key="1">
    <source>
        <dbReference type="RuleBase" id="RU368122"/>
    </source>
</evidence>
<name>A0A9P4TPB8_9PLEO</name>
<dbReference type="Proteomes" id="UP000800093">
    <property type="component" value="Unassembled WGS sequence"/>
</dbReference>
<dbReference type="InterPro" id="IPR005103">
    <property type="entry name" value="AA9_LPMO"/>
</dbReference>
<dbReference type="Gene3D" id="2.70.50.70">
    <property type="match status" value="1"/>
</dbReference>
<dbReference type="OrthoDB" id="6038816at2759"/>
<protein>
    <recommendedName>
        <fullName evidence="1">AA9 family lytic polysaccharide monooxygenase</fullName>
        <ecNumber evidence="1">1.14.99.56</ecNumber>
    </recommendedName>
    <alternativeName>
        <fullName evidence="1">Endo-beta-1,4-glucanase</fullName>
    </alternativeName>
    <alternativeName>
        <fullName evidence="1">Glycosyl hydrolase 61 family protein</fullName>
    </alternativeName>
</protein>
<dbReference type="Pfam" id="PF03443">
    <property type="entry name" value="AA9"/>
    <property type="match status" value="1"/>
</dbReference>
<keyword evidence="1" id="KW-0136">Cellulose degradation</keyword>
<keyword evidence="1" id="KW-0964">Secreted</keyword>
<evidence type="ECO:0000259" key="2">
    <source>
        <dbReference type="Pfam" id="PF03443"/>
    </source>
</evidence>
<evidence type="ECO:0000313" key="4">
    <source>
        <dbReference type="Proteomes" id="UP000800093"/>
    </source>
</evidence>
<reference evidence="4" key="1">
    <citation type="journal article" date="2020" name="Stud. Mycol.">
        <title>101 Dothideomycetes genomes: A test case for predicting lifestyles and emergence of pathogens.</title>
        <authorList>
            <person name="Haridas S."/>
            <person name="Albert R."/>
            <person name="Binder M."/>
            <person name="Bloem J."/>
            <person name="LaButti K."/>
            <person name="Salamov A."/>
            <person name="Andreopoulos B."/>
            <person name="Baker S."/>
            <person name="Barry K."/>
            <person name="Bills G."/>
            <person name="Bluhm B."/>
            <person name="Cannon C."/>
            <person name="Castanera R."/>
            <person name="Culley D."/>
            <person name="Daum C."/>
            <person name="Ezra D."/>
            <person name="Gonzalez J."/>
            <person name="Henrissat B."/>
            <person name="Kuo A."/>
            <person name="Liang C."/>
            <person name="Lipzen A."/>
            <person name="Lutzoni F."/>
            <person name="Magnuson J."/>
            <person name="Mondo S."/>
            <person name="Nolan M."/>
            <person name="Ohm R."/>
            <person name="Pangilinan J."/>
            <person name="Park H.-J."/>
            <person name="Ramirez L."/>
            <person name="Alfaro M."/>
            <person name="Sun H."/>
            <person name="Tritt A."/>
            <person name="Yoshinaga Y."/>
            <person name="Zwiers L.-H."/>
            <person name="Turgeon B."/>
            <person name="Goodwin S."/>
            <person name="Spatafora J."/>
            <person name="Crous P."/>
            <person name="Grigoriev I."/>
        </authorList>
    </citation>
    <scope>NUCLEOTIDE SEQUENCE [LARGE SCALE GENOMIC DNA]</scope>
    <source>
        <strain evidence="4">CBS 304.66</strain>
    </source>
</reference>
<proteinExistence type="predicted"/>
<feature type="domain" description="Auxiliary Activity family 9 catalytic" evidence="2">
    <location>
        <begin position="19"/>
        <end position="102"/>
    </location>
</feature>
<keyword evidence="1" id="KW-1015">Disulfide bond</keyword>
<evidence type="ECO:0000313" key="3">
    <source>
        <dbReference type="EMBL" id="KAF2269512.1"/>
    </source>
</evidence>
<comment type="subcellular location">
    <subcellularLocation>
        <location evidence="1">Secreted</location>
    </subcellularLocation>
</comment>
<keyword evidence="4" id="KW-1185">Reference proteome</keyword>
<dbReference type="EMBL" id="ML986582">
    <property type="protein sequence ID" value="KAF2269512.1"/>
    <property type="molecule type" value="Genomic_DNA"/>
</dbReference>
<comment type="catalytic activity">
    <reaction evidence="1">
        <text>[(1-&gt;4)-beta-D-glucosyl]n+m + reduced acceptor + O2 = 4-dehydro-beta-D-glucosyl-[(1-&gt;4)-beta-D-glucosyl]n-1 + [(1-&gt;4)-beta-D-glucosyl]m + acceptor + H2O.</text>
        <dbReference type="EC" id="1.14.99.56"/>
    </reaction>
</comment>
<gene>
    <name evidence="3" type="ORF">CC78DRAFT_575077</name>
</gene>
<dbReference type="AlphaFoldDB" id="A0A9P4TPB8"/>
<accession>A0A9P4TPB8</accession>